<proteinExistence type="inferred from homology"/>
<name>A0A9P4L5C5_9PLEO</name>
<keyword evidence="11" id="KW-1185">Reference proteome</keyword>
<dbReference type="PRINTS" id="PR00789">
    <property type="entry name" value="OSIALOPTASE"/>
</dbReference>
<dbReference type="GO" id="GO:0005739">
    <property type="term" value="C:mitochondrion"/>
    <property type="evidence" value="ECO:0007669"/>
    <property type="project" value="UniProtKB-SubCell"/>
</dbReference>
<dbReference type="Pfam" id="PF00814">
    <property type="entry name" value="TsaD"/>
    <property type="match status" value="3"/>
</dbReference>
<dbReference type="OrthoDB" id="10259622at2759"/>
<keyword evidence="7" id="KW-0496">Mitochondrion</keyword>
<evidence type="ECO:0000256" key="1">
    <source>
        <dbReference type="ARBA" id="ARBA00012156"/>
    </source>
</evidence>
<comment type="function">
    <text evidence="7">Required for the formation of a threonylcarbamoyl group on adenosine at position 37 (t(6)A37) in mitochondrial tRNAs that read codons beginning with adenine. Probably involved in the transfer of the threonylcarbamoyl moiety of threonylcarbamoyl-AMP (TC-AMP) to the N6 group of A37. Involved in mitochondrial genome maintenance.</text>
</comment>
<dbReference type="GO" id="GO:0072670">
    <property type="term" value="P:mitochondrial tRNA threonylcarbamoyladenosine modification"/>
    <property type="evidence" value="ECO:0007669"/>
    <property type="project" value="TreeGrafter"/>
</dbReference>
<evidence type="ECO:0000256" key="8">
    <source>
        <dbReference type="SAM" id="MobiDB-lite"/>
    </source>
</evidence>
<evidence type="ECO:0000256" key="4">
    <source>
        <dbReference type="ARBA" id="ARBA00022723"/>
    </source>
</evidence>
<dbReference type="GeneID" id="63846685"/>
<comment type="similarity">
    <text evidence="7">Belongs to the KAE1 / TsaD family.</text>
</comment>
<dbReference type="SUPFAM" id="SSF53067">
    <property type="entry name" value="Actin-like ATPase domain"/>
    <property type="match status" value="2"/>
</dbReference>
<dbReference type="EC" id="2.3.1.234" evidence="1"/>
<evidence type="ECO:0000259" key="9">
    <source>
        <dbReference type="Pfam" id="PF00814"/>
    </source>
</evidence>
<dbReference type="FunFam" id="3.30.420.40:FF:000377">
    <property type="entry name" value="tRNA N6-adenosine threonylcarbamoyltransferase, mitochondrial"/>
    <property type="match status" value="1"/>
</dbReference>
<dbReference type="Gene3D" id="3.30.420.40">
    <property type="match status" value="2"/>
</dbReference>
<feature type="domain" description="Gcp-like" evidence="9">
    <location>
        <begin position="192"/>
        <end position="239"/>
    </location>
</feature>
<dbReference type="AlphaFoldDB" id="A0A9P4L5C5"/>
<feature type="compositionally biased region" description="Low complexity" evidence="8">
    <location>
        <begin position="280"/>
        <end position="291"/>
    </location>
</feature>
<feature type="domain" description="Gcp-like" evidence="9">
    <location>
        <begin position="115"/>
        <end position="163"/>
    </location>
</feature>
<feature type="region of interest" description="Disordered" evidence="8">
    <location>
        <begin position="272"/>
        <end position="303"/>
    </location>
</feature>
<dbReference type="InterPro" id="IPR017861">
    <property type="entry name" value="KAE1/TsaD"/>
</dbReference>
<evidence type="ECO:0000313" key="11">
    <source>
        <dbReference type="Proteomes" id="UP000800039"/>
    </source>
</evidence>
<dbReference type="PANTHER" id="PTHR11735:SF6">
    <property type="entry name" value="TRNA N6-ADENOSINE THREONYLCARBAMOYLTRANSFERASE, MITOCHONDRIAL"/>
    <property type="match status" value="1"/>
</dbReference>
<dbReference type="EMBL" id="ML976618">
    <property type="protein sequence ID" value="KAF1841838.1"/>
    <property type="molecule type" value="Genomic_DNA"/>
</dbReference>
<dbReference type="InterPro" id="IPR017860">
    <property type="entry name" value="Peptidase_M22_CS"/>
</dbReference>
<comment type="caution">
    <text evidence="10">The sequence shown here is derived from an EMBL/GenBank/DDBJ whole genome shotgun (WGS) entry which is preliminary data.</text>
</comment>
<evidence type="ECO:0000256" key="5">
    <source>
        <dbReference type="ARBA" id="ARBA00023315"/>
    </source>
</evidence>
<evidence type="ECO:0000256" key="6">
    <source>
        <dbReference type="ARBA" id="ARBA00048117"/>
    </source>
</evidence>
<feature type="domain" description="Gcp-like" evidence="9">
    <location>
        <begin position="348"/>
        <end position="479"/>
    </location>
</feature>
<evidence type="ECO:0000313" key="10">
    <source>
        <dbReference type="EMBL" id="KAF1841838.1"/>
    </source>
</evidence>
<dbReference type="InterPro" id="IPR043129">
    <property type="entry name" value="ATPase_NBD"/>
</dbReference>
<protein>
    <recommendedName>
        <fullName evidence="1">N(6)-L-threonylcarbamoyladenine synthase</fullName>
        <ecNumber evidence="1">2.3.1.234</ecNumber>
    </recommendedName>
</protein>
<evidence type="ECO:0000256" key="2">
    <source>
        <dbReference type="ARBA" id="ARBA00022679"/>
    </source>
</evidence>
<dbReference type="HAMAP" id="MF_01445">
    <property type="entry name" value="TsaD"/>
    <property type="match status" value="1"/>
</dbReference>
<evidence type="ECO:0000256" key="7">
    <source>
        <dbReference type="HAMAP-Rule" id="MF_03179"/>
    </source>
</evidence>
<comment type="cofactor">
    <cofactor evidence="7">
        <name>a divalent metal cation</name>
        <dbReference type="ChEBI" id="CHEBI:60240"/>
    </cofactor>
    <text evidence="7">Binds 1 divalent metal cation per subunit.</text>
</comment>
<dbReference type="InterPro" id="IPR000905">
    <property type="entry name" value="Gcp-like_dom"/>
</dbReference>
<evidence type="ECO:0000256" key="3">
    <source>
        <dbReference type="ARBA" id="ARBA00022694"/>
    </source>
</evidence>
<keyword evidence="3 7" id="KW-0819">tRNA processing</keyword>
<dbReference type="PROSITE" id="PS01016">
    <property type="entry name" value="GLYCOPROTEASE"/>
    <property type="match status" value="1"/>
</dbReference>
<dbReference type="Proteomes" id="UP000800039">
    <property type="component" value="Unassembled WGS sequence"/>
</dbReference>
<comment type="catalytic activity">
    <reaction evidence="6 7">
        <text>L-threonylcarbamoyladenylate + adenosine(37) in tRNA = N(6)-L-threonylcarbamoyladenosine(37) in tRNA + AMP + H(+)</text>
        <dbReference type="Rhea" id="RHEA:37059"/>
        <dbReference type="Rhea" id="RHEA-COMP:10162"/>
        <dbReference type="Rhea" id="RHEA-COMP:10163"/>
        <dbReference type="ChEBI" id="CHEBI:15378"/>
        <dbReference type="ChEBI" id="CHEBI:73682"/>
        <dbReference type="ChEBI" id="CHEBI:74411"/>
        <dbReference type="ChEBI" id="CHEBI:74418"/>
        <dbReference type="ChEBI" id="CHEBI:456215"/>
        <dbReference type="EC" id="2.3.1.234"/>
    </reaction>
</comment>
<dbReference type="PANTHER" id="PTHR11735">
    <property type="entry name" value="TRNA N6-ADENOSINE THREONYLCARBAMOYLTRANSFERASE"/>
    <property type="match status" value="1"/>
</dbReference>
<keyword evidence="4 7" id="KW-0479">Metal-binding</keyword>
<gene>
    <name evidence="10" type="ORF">K460DRAFT_293594</name>
</gene>
<reference evidence="10" key="1">
    <citation type="submission" date="2020-01" db="EMBL/GenBank/DDBJ databases">
        <authorList>
            <consortium name="DOE Joint Genome Institute"/>
            <person name="Haridas S."/>
            <person name="Albert R."/>
            <person name="Binder M."/>
            <person name="Bloem J."/>
            <person name="Labutti K."/>
            <person name="Salamov A."/>
            <person name="Andreopoulos B."/>
            <person name="Baker S.E."/>
            <person name="Barry K."/>
            <person name="Bills G."/>
            <person name="Bluhm B.H."/>
            <person name="Cannon C."/>
            <person name="Castanera R."/>
            <person name="Culley D.E."/>
            <person name="Daum C."/>
            <person name="Ezra D."/>
            <person name="Gonzalez J.B."/>
            <person name="Henrissat B."/>
            <person name="Kuo A."/>
            <person name="Liang C."/>
            <person name="Lipzen A."/>
            <person name="Lutzoni F."/>
            <person name="Magnuson J."/>
            <person name="Mondo S."/>
            <person name="Nolan M."/>
            <person name="Ohm R."/>
            <person name="Pangilinan J."/>
            <person name="Park H.-J."/>
            <person name="Ramirez L."/>
            <person name="Alfaro M."/>
            <person name="Sun H."/>
            <person name="Tritt A."/>
            <person name="Yoshinaga Y."/>
            <person name="Zwiers L.-H."/>
            <person name="Turgeon B.G."/>
            <person name="Goodwin S.B."/>
            <person name="Spatafora J.W."/>
            <person name="Crous P.W."/>
            <person name="Grigoriev I.V."/>
        </authorList>
    </citation>
    <scope>NUCLEOTIDE SEQUENCE</scope>
    <source>
        <strain evidence="10">CBS 394.84</strain>
    </source>
</reference>
<comment type="subunit">
    <text evidence="7">Homodimer.</text>
</comment>
<dbReference type="GO" id="GO:0046872">
    <property type="term" value="F:metal ion binding"/>
    <property type="evidence" value="ECO:0007669"/>
    <property type="project" value="UniProtKB-KW"/>
</dbReference>
<comment type="subcellular location">
    <subcellularLocation>
        <location evidence="7">Mitochondrion</location>
    </subcellularLocation>
</comment>
<dbReference type="RefSeq" id="XP_040784401.1">
    <property type="nucleotide sequence ID" value="XM_040929433.1"/>
</dbReference>
<dbReference type="InterPro" id="IPR022450">
    <property type="entry name" value="TsaD"/>
</dbReference>
<dbReference type="GO" id="GO:0061711">
    <property type="term" value="F:tRNA N(6)-L-threonylcarbamoyladenine synthase activity"/>
    <property type="evidence" value="ECO:0007669"/>
    <property type="project" value="UniProtKB-EC"/>
</dbReference>
<keyword evidence="2 7" id="KW-0808">Transferase</keyword>
<accession>A0A9P4L5C5</accession>
<sequence length="513" mass="56280">MILRPRSLSRVQWRSCRRLMTLAIETSCDDTSVAIVEKGVQQGQAVARLHFHKKVTSDNSAFQGIHPLVSLQAHQENLADLVKEAIDHLPRNARGYANEQDPASSVPVSTRRLPDLISVTRGPGMRSNLCTGLDTAKGLAVAWQKPLIGVHHMQAHALTPRLVSALEAGSCPSDYTPPGEPAEDDIVSCSPNYPFLSVLASGGHTLLIHSASLADHQVLGSTNDIAIGEYLDKVARVILPREILGTTKSTMYGSLLEDFAFGETWQEDARVQAQLAQGKSTPLQSSTLSTPERTPPSDGDHASAETYYEMNRHRYRWYKVATNHEDAMQRSATKWGWGFDQPLSRSSGGKKINSLEMSFSGLMTAAERVVRYGIDPVTKKLNKTERAASDISLEERKDLAREAMRAAFEHVASRVVLGLLSLRDISTAQPAVVMAGGVAANSFLRQILASTLCFHGYPDVHLYFPPPKFCTDNAAMIAWTGLEMFEAGHTDPLSIRAIRKWPLDRLLDPPIDG</sequence>
<organism evidence="10 11">
    <name type="scientific">Cucurbitaria berberidis CBS 394.84</name>
    <dbReference type="NCBI Taxonomy" id="1168544"/>
    <lineage>
        <taxon>Eukaryota</taxon>
        <taxon>Fungi</taxon>
        <taxon>Dikarya</taxon>
        <taxon>Ascomycota</taxon>
        <taxon>Pezizomycotina</taxon>
        <taxon>Dothideomycetes</taxon>
        <taxon>Pleosporomycetidae</taxon>
        <taxon>Pleosporales</taxon>
        <taxon>Pleosporineae</taxon>
        <taxon>Cucurbitariaceae</taxon>
        <taxon>Cucurbitaria</taxon>
    </lineage>
</organism>
<keyword evidence="5 7" id="KW-0012">Acyltransferase</keyword>